<name>A0A9N7U128_PLEPL</name>
<gene>
    <name evidence="2" type="ORF">PLEPLA_LOCUS10476</name>
</gene>
<dbReference type="AlphaFoldDB" id="A0A9N7U128"/>
<proteinExistence type="predicted"/>
<organism evidence="2 3">
    <name type="scientific">Pleuronectes platessa</name>
    <name type="common">European plaice</name>
    <dbReference type="NCBI Taxonomy" id="8262"/>
    <lineage>
        <taxon>Eukaryota</taxon>
        <taxon>Metazoa</taxon>
        <taxon>Chordata</taxon>
        <taxon>Craniata</taxon>
        <taxon>Vertebrata</taxon>
        <taxon>Euteleostomi</taxon>
        <taxon>Actinopterygii</taxon>
        <taxon>Neopterygii</taxon>
        <taxon>Teleostei</taxon>
        <taxon>Neoteleostei</taxon>
        <taxon>Acanthomorphata</taxon>
        <taxon>Carangaria</taxon>
        <taxon>Pleuronectiformes</taxon>
        <taxon>Pleuronectoidei</taxon>
        <taxon>Pleuronectidae</taxon>
        <taxon>Pleuronectes</taxon>
    </lineage>
</organism>
<evidence type="ECO:0000313" key="2">
    <source>
        <dbReference type="EMBL" id="CAB1422560.1"/>
    </source>
</evidence>
<comment type="caution">
    <text evidence="2">The sequence shown here is derived from an EMBL/GenBank/DDBJ whole genome shotgun (WGS) entry which is preliminary data.</text>
</comment>
<feature type="region of interest" description="Disordered" evidence="1">
    <location>
        <begin position="1"/>
        <end position="25"/>
    </location>
</feature>
<accession>A0A9N7U128</accession>
<reference evidence="2" key="1">
    <citation type="submission" date="2020-03" db="EMBL/GenBank/DDBJ databases">
        <authorList>
            <person name="Weist P."/>
        </authorList>
    </citation>
    <scope>NUCLEOTIDE SEQUENCE</scope>
</reference>
<sequence length="127" mass="13566">MQRLLVQPPSPWAPTEGDQRSPLAPPDVVSFTYLPEAVLQCAAAGLQTVAPGQTGTEHSELDGLSLSREEIETDYRITVLTIKRKHTPIVAAVIGMCLLCRRGAAPASGWFTLGASDPSRVSVSVVR</sequence>
<evidence type="ECO:0000313" key="3">
    <source>
        <dbReference type="Proteomes" id="UP001153269"/>
    </source>
</evidence>
<dbReference type="EMBL" id="CADEAL010000592">
    <property type="protein sequence ID" value="CAB1422560.1"/>
    <property type="molecule type" value="Genomic_DNA"/>
</dbReference>
<evidence type="ECO:0000256" key="1">
    <source>
        <dbReference type="SAM" id="MobiDB-lite"/>
    </source>
</evidence>
<dbReference type="Proteomes" id="UP001153269">
    <property type="component" value="Unassembled WGS sequence"/>
</dbReference>
<protein>
    <submittedName>
        <fullName evidence="2">Uncharacterized protein</fullName>
    </submittedName>
</protein>
<keyword evidence="3" id="KW-1185">Reference proteome</keyword>